<dbReference type="Proteomes" id="UP000078124">
    <property type="component" value="Unassembled WGS sequence"/>
</dbReference>
<reference evidence="1 5" key="1">
    <citation type="submission" date="2018-06" db="EMBL/GenBank/DDBJ databases">
        <title>Carbapenemase-producing Enterobacteriaceae present in wastewater treatment plant effluent and nearby surface waters in the US.</title>
        <authorList>
            <person name="Mathys D.A."/>
            <person name="Mollenkopf D.F."/>
            <person name="Feicht S.M."/>
            <person name="Adams R.J."/>
            <person name="Albers A.L."/>
            <person name="Stuever D.M."/>
            <person name="Daniels J.B."/>
            <person name="Wittum T.E."/>
        </authorList>
    </citation>
    <scope>NUCLEOTIDE SEQUENCE [LARGE SCALE GENOMIC DNA]</scope>
    <source>
        <strain evidence="1 5">GEO_47_Down_B</strain>
    </source>
</reference>
<evidence type="ECO:0000313" key="2">
    <source>
        <dbReference type="EMBL" id="SBM33670.1"/>
    </source>
</evidence>
<sequence>MIWRGIFRQFTLARINGDRSLSAGGDGAPGGTRVIDKSRFFTGLFSLPSLFLSLPGKKVKNFFACPLEEAVGDPIL</sequence>
<dbReference type="EMBL" id="QKOX01000001">
    <property type="protein sequence ID" value="RWT26106.1"/>
    <property type="molecule type" value="Genomic_DNA"/>
</dbReference>
<dbReference type="EMBL" id="FLAC01000016">
    <property type="protein sequence ID" value="SBM33670.1"/>
    <property type="molecule type" value="Genomic_DNA"/>
</dbReference>
<dbReference type="Proteomes" id="UP000345637">
    <property type="component" value="Unassembled WGS sequence"/>
</dbReference>
<reference evidence="3 6" key="2">
    <citation type="submission" date="2019-03" db="EMBL/GenBank/DDBJ databases">
        <authorList>
            <consortium name="Pathogen Informatics"/>
        </authorList>
    </citation>
    <scope>NUCLEOTIDE SEQUENCE [LARGE SCALE GENOMIC DNA]</scope>
    <source>
        <strain evidence="2 4">2880STDY5682802</strain>
        <strain evidence="3 6">NCTC12998</strain>
    </source>
</reference>
<dbReference type="AlphaFoldDB" id="A0A2X2E7K5"/>
<organism evidence="1 5">
    <name type="scientific">Raoultella planticola</name>
    <name type="common">Klebsiella planticola</name>
    <dbReference type="NCBI Taxonomy" id="575"/>
    <lineage>
        <taxon>Bacteria</taxon>
        <taxon>Pseudomonadati</taxon>
        <taxon>Pseudomonadota</taxon>
        <taxon>Gammaproteobacteria</taxon>
        <taxon>Enterobacterales</taxon>
        <taxon>Enterobacteriaceae</taxon>
        <taxon>Klebsiella/Raoultella group</taxon>
        <taxon>Raoultella</taxon>
    </lineage>
</organism>
<evidence type="ECO:0000313" key="3">
    <source>
        <dbReference type="EMBL" id="VFS66224.1"/>
    </source>
</evidence>
<evidence type="ECO:0000313" key="6">
    <source>
        <dbReference type="Proteomes" id="UP000345637"/>
    </source>
</evidence>
<gene>
    <name evidence="1" type="ORF">DN603_00680</name>
    <name evidence="3" type="ORF">NCTC12998_02981</name>
    <name evidence="2" type="ORF">SAMEA2273876_03752</name>
</gene>
<accession>A0A2X2E7K5</accession>
<evidence type="ECO:0000313" key="5">
    <source>
        <dbReference type="Proteomes" id="UP000288843"/>
    </source>
</evidence>
<proteinExistence type="predicted"/>
<dbReference type="Proteomes" id="UP000288843">
    <property type="component" value="Unassembled WGS sequence"/>
</dbReference>
<evidence type="ECO:0000313" key="1">
    <source>
        <dbReference type="EMBL" id="RWT26106.1"/>
    </source>
</evidence>
<name>A0A2X2E7K5_RAOPL</name>
<protein>
    <submittedName>
        <fullName evidence="1">Uncharacterized protein</fullName>
    </submittedName>
</protein>
<dbReference type="EMBL" id="CAADJE010000023">
    <property type="protein sequence ID" value="VFS66224.1"/>
    <property type="molecule type" value="Genomic_DNA"/>
</dbReference>
<evidence type="ECO:0000313" key="4">
    <source>
        <dbReference type="Proteomes" id="UP000078124"/>
    </source>
</evidence>